<dbReference type="Proteomes" id="UP000664521">
    <property type="component" value="Unassembled WGS sequence"/>
</dbReference>
<evidence type="ECO:0000256" key="2">
    <source>
        <dbReference type="SAM" id="Phobius"/>
    </source>
</evidence>
<dbReference type="OrthoDB" id="3344043at2759"/>
<keyword evidence="4" id="KW-1185">Reference proteome</keyword>
<evidence type="ECO:0000313" key="3">
    <source>
        <dbReference type="EMBL" id="CAF9931462.1"/>
    </source>
</evidence>
<sequence>MASSSQQASSNEKEYPRVGYVTVEEAESPTVDSRAPDSSTKIEGALPDLLWGAFLPCVPVVAVSATLLALIFTHRVNIDSGWQILQGPTVDSIHDLNFTDRVTSFAKTGGTNAYYIRFNPAVLAAIASWTSKIIPFITGSSMAVVAFFAGRRILDASRSNNPDRLPTPHQMSILINLLRGADISPLRETVLYRWQNHEHLVQPIPLAFSALSLIVFITFLIGIADTWFAASTQPMNIPILTRHPVPNSTYGRGLDLNLCTSMSLDQEPCPNNSTSLCGYPCSIEIWNHTVDGVVSMKQGIKGAQQCAETLLGNSPADLIQNYSVQSDLDTPGPQRRFYLGDVGMGNHLDFLTNTTAVTTQCALLTQDCQINSTSPGFSCPGYQSPSFTYSGSVGMDPGMASAPNNMSMVGIQFFEDANHQNPIGFGNQSTELFGVQNPVHFITWSKGFPPVDTSSQTFKEMMDGNYLQLDRSGDNVFILNCTSTIYKISYAWVNGSILQGQQNEDLWSTVAPDIYGAIYSAPFAIDSALGHLALQGAAALAAYNTNPQDVADKFSDEFSRAAVALTAGIMSPSLNTVEQSRNNIELLTRVPKVPLYFLIGLKAFYALASILLALLAWILTGPSEAQEVKSRLTVEGLTAGFFEPSSSQDKAVKKIEHLYGEHQTTNKGDQANNKVGIKQTEAGGWIWVASGLVEKAWTTFGVGGVLGTVVDAEADAGKLGDAGKDYEVLKKII</sequence>
<keyword evidence="2" id="KW-0812">Transmembrane</keyword>
<feature type="transmembrane region" description="Helical" evidence="2">
    <location>
        <begin position="206"/>
        <end position="230"/>
    </location>
</feature>
<accession>A0A8H3IKK8</accession>
<name>A0A8H3IKK8_9LECA</name>
<feature type="compositionally biased region" description="Polar residues" evidence="1">
    <location>
        <begin position="1"/>
        <end position="10"/>
    </location>
</feature>
<dbReference type="EMBL" id="CAJPDS010000059">
    <property type="protein sequence ID" value="CAF9931462.1"/>
    <property type="molecule type" value="Genomic_DNA"/>
</dbReference>
<comment type="caution">
    <text evidence="3">The sequence shown here is derived from an EMBL/GenBank/DDBJ whole genome shotgun (WGS) entry which is preliminary data.</text>
</comment>
<evidence type="ECO:0000313" key="4">
    <source>
        <dbReference type="Proteomes" id="UP000664521"/>
    </source>
</evidence>
<proteinExistence type="predicted"/>
<organism evidence="3 4">
    <name type="scientific">Heterodermia speciosa</name>
    <dbReference type="NCBI Taxonomy" id="116794"/>
    <lineage>
        <taxon>Eukaryota</taxon>
        <taxon>Fungi</taxon>
        <taxon>Dikarya</taxon>
        <taxon>Ascomycota</taxon>
        <taxon>Pezizomycotina</taxon>
        <taxon>Lecanoromycetes</taxon>
        <taxon>OSLEUM clade</taxon>
        <taxon>Lecanoromycetidae</taxon>
        <taxon>Caliciales</taxon>
        <taxon>Physciaceae</taxon>
        <taxon>Heterodermia</taxon>
    </lineage>
</organism>
<gene>
    <name evidence="3" type="ORF">HETSPECPRED_007879</name>
</gene>
<keyword evidence="2" id="KW-1133">Transmembrane helix</keyword>
<feature type="transmembrane region" description="Helical" evidence="2">
    <location>
        <begin position="49"/>
        <end position="72"/>
    </location>
</feature>
<feature type="transmembrane region" description="Helical" evidence="2">
    <location>
        <begin position="133"/>
        <end position="154"/>
    </location>
</feature>
<dbReference type="AlphaFoldDB" id="A0A8H3IKK8"/>
<keyword evidence="2" id="KW-0472">Membrane</keyword>
<feature type="region of interest" description="Disordered" evidence="1">
    <location>
        <begin position="1"/>
        <end position="38"/>
    </location>
</feature>
<feature type="transmembrane region" description="Helical" evidence="2">
    <location>
        <begin position="595"/>
        <end position="619"/>
    </location>
</feature>
<protein>
    <submittedName>
        <fullName evidence="3">Uncharacterized protein</fullName>
    </submittedName>
</protein>
<evidence type="ECO:0000256" key="1">
    <source>
        <dbReference type="SAM" id="MobiDB-lite"/>
    </source>
</evidence>
<reference evidence="3" key="1">
    <citation type="submission" date="2021-03" db="EMBL/GenBank/DDBJ databases">
        <authorList>
            <person name="Tagirdzhanova G."/>
        </authorList>
    </citation>
    <scope>NUCLEOTIDE SEQUENCE</scope>
</reference>